<dbReference type="EMBL" id="LAZR01009489">
    <property type="protein sequence ID" value="KKM72346.1"/>
    <property type="molecule type" value="Genomic_DNA"/>
</dbReference>
<protein>
    <submittedName>
        <fullName evidence="1">Uncharacterized protein</fullName>
    </submittedName>
</protein>
<sequence>MVMTVNAEYFNLNLAPAVRAFSVFAVSQRGLFYGRGGEMALSVVVRVSSTGKLAMLPYPLRPPFFFSFKGEYDMSGTETGTQRELAITAQMNELGKAVSIFDDVIAQLRNRLAFVSRPVEASQPTGGTEEIQAVSCPLSVDIATYVKKLNLHIGAIRETIEYLEV</sequence>
<organism evidence="1">
    <name type="scientific">marine sediment metagenome</name>
    <dbReference type="NCBI Taxonomy" id="412755"/>
    <lineage>
        <taxon>unclassified sequences</taxon>
        <taxon>metagenomes</taxon>
        <taxon>ecological metagenomes</taxon>
    </lineage>
</organism>
<proteinExistence type="predicted"/>
<name>A0A0F9KCI5_9ZZZZ</name>
<evidence type="ECO:0000313" key="1">
    <source>
        <dbReference type="EMBL" id="KKM72346.1"/>
    </source>
</evidence>
<comment type="caution">
    <text evidence="1">The sequence shown here is derived from an EMBL/GenBank/DDBJ whole genome shotgun (WGS) entry which is preliminary data.</text>
</comment>
<reference evidence="1" key="1">
    <citation type="journal article" date="2015" name="Nature">
        <title>Complex archaea that bridge the gap between prokaryotes and eukaryotes.</title>
        <authorList>
            <person name="Spang A."/>
            <person name="Saw J.H."/>
            <person name="Jorgensen S.L."/>
            <person name="Zaremba-Niedzwiedzka K."/>
            <person name="Martijn J."/>
            <person name="Lind A.E."/>
            <person name="van Eijk R."/>
            <person name="Schleper C."/>
            <person name="Guy L."/>
            <person name="Ettema T.J."/>
        </authorList>
    </citation>
    <scope>NUCLEOTIDE SEQUENCE</scope>
</reference>
<accession>A0A0F9KCI5</accession>
<dbReference type="AlphaFoldDB" id="A0A0F9KCI5"/>
<gene>
    <name evidence="1" type="ORF">LCGC14_1421490</name>
</gene>